<sequence>MEQTNTTTQPTEQQIAQWQRDTFENSQKHLASKGIIPQSVFDKESRYLAPFFAVWKIKSQNGKSYWVISGRLPTDHVEASVAATARDAIRHFSFQWQLKADEIVQSGIKEQTQLDFANLLVNRAHGLYEFFEKDELWTNEPA</sequence>
<reference evidence="1 2" key="1">
    <citation type="submission" date="2017-02" db="EMBL/GenBank/DDBJ databases">
        <title>Pseudoalteromonas ulvae TC14 Genome.</title>
        <authorList>
            <person name="Molmeret M."/>
        </authorList>
    </citation>
    <scope>NUCLEOTIDE SEQUENCE [LARGE SCALE GENOMIC DNA]</scope>
    <source>
        <strain evidence="1">TC14</strain>
    </source>
</reference>
<comment type="caution">
    <text evidence="1">The sequence shown here is derived from an EMBL/GenBank/DDBJ whole genome shotgun (WGS) entry which is preliminary data.</text>
</comment>
<proteinExistence type="predicted"/>
<protein>
    <submittedName>
        <fullName evidence="1">DUF4826 domain-containing protein</fullName>
    </submittedName>
</protein>
<dbReference type="AlphaFoldDB" id="A0A244CMU3"/>
<organism evidence="1 2">
    <name type="scientific">Pseudoalteromonas ulvae</name>
    <dbReference type="NCBI Taxonomy" id="107327"/>
    <lineage>
        <taxon>Bacteria</taxon>
        <taxon>Pseudomonadati</taxon>
        <taxon>Pseudomonadota</taxon>
        <taxon>Gammaproteobacteria</taxon>
        <taxon>Alteromonadales</taxon>
        <taxon>Pseudoalteromonadaceae</taxon>
        <taxon>Pseudoalteromonas</taxon>
    </lineage>
</organism>
<evidence type="ECO:0000313" key="2">
    <source>
        <dbReference type="Proteomes" id="UP000194841"/>
    </source>
</evidence>
<dbReference type="Pfam" id="PF16108">
    <property type="entry name" value="DUF4826"/>
    <property type="match status" value="1"/>
</dbReference>
<keyword evidence="2" id="KW-1185">Reference proteome</keyword>
<dbReference type="RefSeq" id="WP_086745204.1">
    <property type="nucleotide sequence ID" value="NZ_MWPV01000005.1"/>
</dbReference>
<accession>A0A244CMU3</accession>
<gene>
    <name evidence="1" type="ORF">B1199_16430</name>
</gene>
<dbReference type="InterPro" id="IPR032251">
    <property type="entry name" value="DUF4826"/>
</dbReference>
<name>A0A244CMU3_PSEDV</name>
<evidence type="ECO:0000313" key="1">
    <source>
        <dbReference type="EMBL" id="OUL56951.1"/>
    </source>
</evidence>
<dbReference type="Proteomes" id="UP000194841">
    <property type="component" value="Unassembled WGS sequence"/>
</dbReference>
<dbReference type="EMBL" id="MWPV01000005">
    <property type="protein sequence ID" value="OUL56951.1"/>
    <property type="molecule type" value="Genomic_DNA"/>
</dbReference>
<dbReference type="OrthoDB" id="3078260at2"/>